<evidence type="ECO:0000256" key="9">
    <source>
        <dbReference type="ARBA" id="ARBA00047942"/>
    </source>
</evidence>
<feature type="domain" description="Type I restriction modification DNA specificity" evidence="10">
    <location>
        <begin position="397"/>
        <end position="572"/>
    </location>
</feature>
<dbReference type="GO" id="GO:0032259">
    <property type="term" value="P:methylation"/>
    <property type="evidence" value="ECO:0007669"/>
    <property type="project" value="UniProtKB-KW"/>
</dbReference>
<evidence type="ECO:0000259" key="11">
    <source>
        <dbReference type="Pfam" id="PF02384"/>
    </source>
</evidence>
<dbReference type="RefSeq" id="WP_159411211.1">
    <property type="nucleotide sequence ID" value="NZ_CP026115.2"/>
</dbReference>
<evidence type="ECO:0000256" key="7">
    <source>
        <dbReference type="ARBA" id="ARBA00022747"/>
    </source>
</evidence>
<keyword evidence="5" id="KW-0808">Transferase</keyword>
<evidence type="ECO:0000256" key="6">
    <source>
        <dbReference type="ARBA" id="ARBA00022691"/>
    </source>
</evidence>
<dbReference type="InterPro" id="IPR000055">
    <property type="entry name" value="Restrct_endonuc_typeI_TRD"/>
</dbReference>
<evidence type="ECO:0000256" key="2">
    <source>
        <dbReference type="ARBA" id="ARBA00010923"/>
    </source>
</evidence>
<dbReference type="EMBL" id="CP026115">
    <property type="protein sequence ID" value="QHG65902.1"/>
    <property type="molecule type" value="Genomic_DNA"/>
</dbReference>
<dbReference type="InterPro" id="IPR044946">
    <property type="entry name" value="Restrct_endonuc_typeI_TRD_sf"/>
</dbReference>
<evidence type="ECO:0000256" key="5">
    <source>
        <dbReference type="ARBA" id="ARBA00022679"/>
    </source>
</evidence>
<feature type="domain" description="DNA methylase adenine-specific" evidence="11">
    <location>
        <begin position="208"/>
        <end position="383"/>
    </location>
</feature>
<dbReference type="GO" id="GO:0008170">
    <property type="term" value="F:N-methyltransferase activity"/>
    <property type="evidence" value="ECO:0007669"/>
    <property type="project" value="InterPro"/>
</dbReference>
<evidence type="ECO:0000313" key="12">
    <source>
        <dbReference type="EMBL" id="QHG65902.1"/>
    </source>
</evidence>
<dbReference type="GO" id="GO:0009007">
    <property type="term" value="F:site-specific DNA-methyltransferase (adenine-specific) activity"/>
    <property type="evidence" value="ECO:0007669"/>
    <property type="project" value="UniProtKB-EC"/>
</dbReference>
<protein>
    <recommendedName>
        <fullName evidence="3">site-specific DNA-methyltransferase (adenine-specific)</fullName>
        <ecNumber evidence="3">2.1.1.72</ecNumber>
    </recommendedName>
</protein>
<evidence type="ECO:0000259" key="10">
    <source>
        <dbReference type="Pfam" id="PF01420"/>
    </source>
</evidence>
<keyword evidence="8" id="KW-0238">DNA-binding</keyword>
<dbReference type="Pfam" id="PF01420">
    <property type="entry name" value="Methylase_S"/>
    <property type="match status" value="1"/>
</dbReference>
<dbReference type="EC" id="2.1.1.72" evidence="3"/>
<dbReference type="InterPro" id="IPR003356">
    <property type="entry name" value="DNA_methylase_A-5"/>
</dbReference>
<dbReference type="InterPro" id="IPR029063">
    <property type="entry name" value="SAM-dependent_MTases_sf"/>
</dbReference>
<dbReference type="Pfam" id="PF02384">
    <property type="entry name" value="N6_Mtase"/>
    <property type="match status" value="1"/>
</dbReference>
<organism evidence="12 13">
    <name type="scientific">Pseudomonas putida</name>
    <name type="common">Arthrobacter siderocapsulatus</name>
    <dbReference type="NCBI Taxonomy" id="303"/>
    <lineage>
        <taxon>Bacteria</taxon>
        <taxon>Pseudomonadati</taxon>
        <taxon>Pseudomonadota</taxon>
        <taxon>Gammaproteobacteria</taxon>
        <taxon>Pseudomonadales</taxon>
        <taxon>Pseudomonadaceae</taxon>
        <taxon>Pseudomonas</taxon>
    </lineage>
</organism>
<dbReference type="AlphaFoldDB" id="A0A6I6Y0F2"/>
<proteinExistence type="inferred from homology"/>
<dbReference type="Gene3D" id="3.40.50.150">
    <property type="entry name" value="Vaccinia Virus protein VP39"/>
    <property type="match status" value="1"/>
</dbReference>
<reference evidence="12 13" key="1">
    <citation type="submission" date="2020-02" db="EMBL/GenBank/DDBJ databases">
        <title>Pseudomonas Putida W5 Complete Genome Assembly.</title>
        <authorList>
            <person name="Yuan Z.-C."/>
            <person name="Shaw G.A."/>
            <person name="Cusano A.D."/>
            <person name="Caddey B.J."/>
            <person name="Weselowski B.J."/>
        </authorList>
    </citation>
    <scope>NUCLEOTIDE SEQUENCE [LARGE SCALE GENOMIC DNA]</scope>
    <source>
        <strain evidence="12 13">W5</strain>
    </source>
</reference>
<dbReference type="PANTHER" id="PTHR42933:SF3">
    <property type="entry name" value="TYPE I RESTRICTION ENZYME MJAVIII METHYLASE SUBUNIT"/>
    <property type="match status" value="1"/>
</dbReference>
<dbReference type="Gene3D" id="3.90.220.20">
    <property type="entry name" value="DNA methylase specificity domains"/>
    <property type="match status" value="1"/>
</dbReference>
<keyword evidence="4 12" id="KW-0489">Methyltransferase</keyword>
<dbReference type="CDD" id="cd16961">
    <property type="entry name" value="RMtype1_S_TRD-CR_like"/>
    <property type="match status" value="1"/>
</dbReference>
<dbReference type="SUPFAM" id="SSF53335">
    <property type="entry name" value="S-adenosyl-L-methionine-dependent methyltransferases"/>
    <property type="match status" value="1"/>
</dbReference>
<evidence type="ECO:0000256" key="8">
    <source>
        <dbReference type="ARBA" id="ARBA00023125"/>
    </source>
</evidence>
<dbReference type="PANTHER" id="PTHR42933">
    <property type="entry name" value="SLR6095 PROTEIN"/>
    <property type="match status" value="1"/>
</dbReference>
<keyword evidence="6" id="KW-0949">S-adenosyl-L-methionine</keyword>
<dbReference type="GO" id="GO:0009307">
    <property type="term" value="P:DNA restriction-modification system"/>
    <property type="evidence" value="ECO:0007669"/>
    <property type="project" value="UniProtKB-KW"/>
</dbReference>
<keyword evidence="7" id="KW-0680">Restriction system</keyword>
<evidence type="ECO:0000256" key="4">
    <source>
        <dbReference type="ARBA" id="ARBA00022603"/>
    </source>
</evidence>
<dbReference type="Proteomes" id="UP000464480">
    <property type="component" value="Chromosome"/>
</dbReference>
<gene>
    <name evidence="12" type="ORF">C2H86_16465</name>
</gene>
<evidence type="ECO:0000256" key="3">
    <source>
        <dbReference type="ARBA" id="ARBA00011900"/>
    </source>
</evidence>
<evidence type="ECO:0000313" key="13">
    <source>
        <dbReference type="Proteomes" id="UP000464480"/>
    </source>
</evidence>
<comment type="similarity">
    <text evidence="2">Belongs to the type-I restriction system S methylase family.</text>
</comment>
<dbReference type="GO" id="GO:0003677">
    <property type="term" value="F:DNA binding"/>
    <property type="evidence" value="ECO:0007669"/>
    <property type="project" value="UniProtKB-KW"/>
</dbReference>
<dbReference type="SUPFAM" id="SSF116734">
    <property type="entry name" value="DNA methylase specificity domain"/>
    <property type="match status" value="1"/>
</dbReference>
<sequence>MNDKILPQLLDVARRLGADSYKSLSLILQLLCWWKLSKEQVIQEGYRFDALAEQGLSTQLEALRSLQSSTPFPFLDEGVWQNLRGIPDISPLIHKIRVLDAQGLLDALVLDDAIYWFGESRMDSFAHAPGLCDLLIGLAGVNSNHKVYIPWEISGQIAARAVRTGATVWAESQQPTTPAQVLNLTGGSDWEIHPTDPVKAPLAIHQGKLLQFDAAVCAPPMNLNYSHEVAENDLWGRFVEKTPAGNVLQIRHLLAQTHGRIVVLVPNSVLFGKGADKQLREDLIKHGYLHAVIALPPALLSHTNIPVNILVLNSDNRSDIIRFVDANTEAFRAQTARKRCELTNIPELVRLIEDKATSAMAAQVTAAEIAANDFSLEVGRYVLDDSALQLGAALARYETRKLGDLFEIIRPRQHATASTGADAMEVLAQDLPLFGYIQSGSKETLFDLGSPKADSYFIRSNDILMTFKGVVGKAGIAGPVPNPGNSGWIAGQSLVVLRSRFPEIYPPEALLIYLRSAMGQGLLSRMAVGASIPSIQLSALKEMAIPVPSIEEMRTMAHAFYEEAQIQMEIEQMRIRQAELTKEFWPLQ</sequence>
<comment type="catalytic activity">
    <reaction evidence="9">
        <text>a 2'-deoxyadenosine in DNA + S-adenosyl-L-methionine = an N(6)-methyl-2'-deoxyadenosine in DNA + S-adenosyl-L-homocysteine + H(+)</text>
        <dbReference type="Rhea" id="RHEA:15197"/>
        <dbReference type="Rhea" id="RHEA-COMP:12418"/>
        <dbReference type="Rhea" id="RHEA-COMP:12419"/>
        <dbReference type="ChEBI" id="CHEBI:15378"/>
        <dbReference type="ChEBI" id="CHEBI:57856"/>
        <dbReference type="ChEBI" id="CHEBI:59789"/>
        <dbReference type="ChEBI" id="CHEBI:90615"/>
        <dbReference type="ChEBI" id="CHEBI:90616"/>
        <dbReference type="EC" id="2.1.1.72"/>
    </reaction>
</comment>
<comment type="similarity">
    <text evidence="1">Belongs to the N(4)/N(6)-methyltransferase family.</text>
</comment>
<evidence type="ECO:0000256" key="1">
    <source>
        <dbReference type="ARBA" id="ARBA00006594"/>
    </source>
</evidence>
<accession>A0A6I6Y0F2</accession>
<name>A0A6I6Y0F2_PSEPU</name>
<dbReference type="InterPro" id="IPR051537">
    <property type="entry name" value="DNA_Adenine_Mtase"/>
</dbReference>